<feature type="binding site" evidence="6">
    <location>
        <begin position="227"/>
        <end position="230"/>
    </location>
    <ligand>
        <name>substrate</name>
    </ligand>
</feature>
<dbReference type="EC" id="3.5.1.4" evidence="3"/>
<dbReference type="PROSITE" id="PS00571">
    <property type="entry name" value="AMIDASES"/>
    <property type="match status" value="1"/>
</dbReference>
<dbReference type="SUPFAM" id="SSF75304">
    <property type="entry name" value="Amidase signature (AS) enzymes"/>
    <property type="match status" value="1"/>
</dbReference>
<dbReference type="InterPro" id="IPR036928">
    <property type="entry name" value="AS_sf"/>
</dbReference>
<dbReference type="EMBL" id="JAEUBE010000199">
    <property type="protein sequence ID" value="KAH3666753.1"/>
    <property type="molecule type" value="Genomic_DNA"/>
</dbReference>
<dbReference type="Gene3D" id="3.90.1300.10">
    <property type="entry name" value="Amidase signature (AS) domain"/>
    <property type="match status" value="1"/>
</dbReference>
<feature type="active site" description="Acyl-ester intermediate" evidence="5">
    <location>
        <position position="230"/>
    </location>
</feature>
<dbReference type="PANTHER" id="PTHR46072:SF11">
    <property type="entry name" value="AMIDASE-RELATED"/>
    <property type="match status" value="1"/>
</dbReference>
<reference evidence="8" key="2">
    <citation type="submission" date="2021-01" db="EMBL/GenBank/DDBJ databases">
        <authorList>
            <person name="Schikora-Tamarit M.A."/>
        </authorList>
    </citation>
    <scope>NUCLEOTIDE SEQUENCE</scope>
    <source>
        <strain evidence="8">CBS6075</strain>
    </source>
</reference>
<accession>A0A9P8T592</accession>
<dbReference type="PANTHER" id="PTHR46072">
    <property type="entry name" value="AMIDASE-RELATED-RELATED"/>
    <property type="match status" value="1"/>
</dbReference>
<gene>
    <name evidence="8" type="ORF">OGAPHI_003202</name>
</gene>
<dbReference type="OrthoDB" id="6428749at2759"/>
<dbReference type="Proteomes" id="UP000769157">
    <property type="component" value="Unassembled WGS sequence"/>
</dbReference>
<organism evidence="8 9">
    <name type="scientific">Ogataea philodendri</name>
    <dbReference type="NCBI Taxonomy" id="1378263"/>
    <lineage>
        <taxon>Eukaryota</taxon>
        <taxon>Fungi</taxon>
        <taxon>Dikarya</taxon>
        <taxon>Ascomycota</taxon>
        <taxon>Saccharomycotina</taxon>
        <taxon>Pichiomycetes</taxon>
        <taxon>Pichiales</taxon>
        <taxon>Pichiaceae</taxon>
        <taxon>Ogataea</taxon>
    </lineage>
</organism>
<name>A0A9P8T592_9ASCO</name>
<keyword evidence="9" id="KW-1185">Reference proteome</keyword>
<comment type="catalytic activity">
    <reaction evidence="1">
        <text>a monocarboxylic acid amide + H2O = a monocarboxylate + NH4(+)</text>
        <dbReference type="Rhea" id="RHEA:12020"/>
        <dbReference type="ChEBI" id="CHEBI:15377"/>
        <dbReference type="ChEBI" id="CHEBI:28938"/>
        <dbReference type="ChEBI" id="CHEBI:35757"/>
        <dbReference type="ChEBI" id="CHEBI:83628"/>
        <dbReference type="EC" id="3.5.1.4"/>
    </reaction>
</comment>
<dbReference type="InterPro" id="IPR020556">
    <property type="entry name" value="Amidase_CS"/>
</dbReference>
<proteinExistence type="inferred from homology"/>
<evidence type="ECO:0000313" key="8">
    <source>
        <dbReference type="EMBL" id="KAH3666753.1"/>
    </source>
</evidence>
<sequence length="517" mass="56845">MSWQEIRDKKKAQLDAAIPSEWKDPEIKAKMEKAGVVSSHEYLDSVLPVEEVKITALSVGELAAAIKAKQLTSYEVTKAFCHRAALAHQILNCCVEIFFDDALKRAKEVDEYYEKNGSTIGPLHGVPLTLKDQFDLVGKDSSIGYCALFGRPATKNSVLVDYLLEQGAVFYVKTTVPVAMMSAETESNIMGYTLNGVNNKMSCGGSSGGEGALIASGGAVLGFGTDIGGSIRIPSSFQGLYALKPSTGRVSYMDVSNSYAYQELVPSVIGPMGKSLKDVNLIFELIVKGELWNIDPKVLSIPWKSPDEFAGKEFKFGFWKDDGNATPQRAILRCLDEVQHKIKASGAIAKDVDFDLQPKLLDTIGKVFGSDAYHEIGSMTKKTGEPDLDHVKWLVLKEGIDEPLNVNEWWEVSKEVYERKQQFYADWKKWGIDVLVCPIWPSAAFKPHSPHRVNYTCPFNITDCASVVIPVGKVDSKVDGDPDWNGMPVCVQVVARRSEEEKALYAAGIIDKLVNGV</sequence>
<evidence type="ECO:0000256" key="2">
    <source>
        <dbReference type="ARBA" id="ARBA00009199"/>
    </source>
</evidence>
<evidence type="ECO:0000256" key="4">
    <source>
        <dbReference type="ARBA" id="ARBA00022801"/>
    </source>
</evidence>
<evidence type="ECO:0000256" key="5">
    <source>
        <dbReference type="PIRSR" id="PIRSR001221-1"/>
    </source>
</evidence>
<comment type="caution">
    <text evidence="8">The sequence shown here is derived from an EMBL/GenBank/DDBJ whole genome shotgun (WGS) entry which is preliminary data.</text>
</comment>
<reference evidence="8" key="1">
    <citation type="journal article" date="2021" name="Open Biol.">
        <title>Shared evolutionary footprints suggest mitochondrial oxidative damage underlies multiple complex I losses in fungi.</title>
        <authorList>
            <person name="Schikora-Tamarit M.A."/>
            <person name="Marcet-Houben M."/>
            <person name="Nosek J."/>
            <person name="Gabaldon T."/>
        </authorList>
    </citation>
    <scope>NUCLEOTIDE SEQUENCE</scope>
    <source>
        <strain evidence="8">CBS6075</strain>
    </source>
</reference>
<feature type="domain" description="Amidase" evidence="7">
    <location>
        <begin position="75"/>
        <end position="503"/>
    </location>
</feature>
<keyword evidence="4" id="KW-0378">Hydrolase</keyword>
<evidence type="ECO:0000313" key="9">
    <source>
        <dbReference type="Proteomes" id="UP000769157"/>
    </source>
</evidence>
<protein>
    <recommendedName>
        <fullName evidence="3">amidase</fullName>
        <ecNumber evidence="3">3.5.1.4</ecNumber>
    </recommendedName>
</protein>
<feature type="active site" description="Charge relay system" evidence="5">
    <location>
        <position position="206"/>
    </location>
</feature>
<evidence type="ECO:0000256" key="3">
    <source>
        <dbReference type="ARBA" id="ARBA00012922"/>
    </source>
</evidence>
<dbReference type="AlphaFoldDB" id="A0A9P8T592"/>
<feature type="binding site" evidence="6">
    <location>
        <position position="206"/>
    </location>
    <ligand>
        <name>substrate</name>
    </ligand>
</feature>
<dbReference type="GeneID" id="70235169"/>
<dbReference type="InterPro" id="IPR023631">
    <property type="entry name" value="Amidase_dom"/>
</dbReference>
<feature type="binding site" evidence="6">
    <location>
        <position position="180"/>
    </location>
    <ligand>
        <name>substrate</name>
    </ligand>
</feature>
<dbReference type="Pfam" id="PF01425">
    <property type="entry name" value="Amidase"/>
    <property type="match status" value="1"/>
</dbReference>
<comment type="similarity">
    <text evidence="2">Belongs to the amidase family.</text>
</comment>
<dbReference type="GO" id="GO:0004040">
    <property type="term" value="F:amidase activity"/>
    <property type="evidence" value="ECO:0007669"/>
    <property type="project" value="UniProtKB-EC"/>
</dbReference>
<dbReference type="PIRSF" id="PIRSF001221">
    <property type="entry name" value="Amidase_fungi"/>
    <property type="match status" value="1"/>
</dbReference>
<evidence type="ECO:0000256" key="6">
    <source>
        <dbReference type="PIRSR" id="PIRSR001221-2"/>
    </source>
</evidence>
<evidence type="ECO:0000256" key="1">
    <source>
        <dbReference type="ARBA" id="ARBA00001311"/>
    </source>
</evidence>
<evidence type="ECO:0000259" key="7">
    <source>
        <dbReference type="Pfam" id="PF01425"/>
    </source>
</evidence>
<dbReference type="RefSeq" id="XP_046061709.1">
    <property type="nucleotide sequence ID" value="XM_046204156.1"/>
</dbReference>
<feature type="active site" description="Charge relay system" evidence="5">
    <location>
        <position position="131"/>
    </location>
</feature>